<accession>A0ABP9PVU0</accession>
<keyword evidence="2" id="KW-1185">Reference proteome</keyword>
<dbReference type="RefSeq" id="WP_345461399.1">
    <property type="nucleotide sequence ID" value="NZ_BAABKG010000004.1"/>
</dbReference>
<sequence length="204" mass="22284">MPDHDYTMTISLNVLNHLGLNLYSNVPAVLSEVVANSYDADAERVEITVDPGAGTVTIIDDGHGMTRTEVNDRFLNVGYERRVDGAAITPKHQRAVMGRKGIGKLSLFSIANTVEVYTARDGELSALAMSVPKIREVLDAQKKGTSKEPYHPTPLATDSIDFEQGTKIVLRDLKKGIANAAAALRTRLARRFRFLARTRSSSSS</sequence>
<evidence type="ECO:0000313" key="2">
    <source>
        <dbReference type="Proteomes" id="UP001500221"/>
    </source>
</evidence>
<dbReference type="EMBL" id="BAABKG010000004">
    <property type="protein sequence ID" value="GAA5153066.1"/>
    <property type="molecule type" value="Genomic_DNA"/>
</dbReference>
<evidence type="ECO:0008006" key="3">
    <source>
        <dbReference type="Google" id="ProtNLM"/>
    </source>
</evidence>
<dbReference type="InterPro" id="IPR036890">
    <property type="entry name" value="HATPase_C_sf"/>
</dbReference>
<dbReference type="SUPFAM" id="SSF55874">
    <property type="entry name" value="ATPase domain of HSP90 chaperone/DNA topoisomerase II/histidine kinase"/>
    <property type="match status" value="1"/>
</dbReference>
<gene>
    <name evidence="1" type="ORF">GCM10023340_34470</name>
</gene>
<organism evidence="1 2">
    <name type="scientific">Nocardioides marinquilinus</name>
    <dbReference type="NCBI Taxonomy" id="1210400"/>
    <lineage>
        <taxon>Bacteria</taxon>
        <taxon>Bacillati</taxon>
        <taxon>Actinomycetota</taxon>
        <taxon>Actinomycetes</taxon>
        <taxon>Propionibacteriales</taxon>
        <taxon>Nocardioidaceae</taxon>
        <taxon>Nocardioides</taxon>
    </lineage>
</organism>
<name>A0ABP9PVU0_9ACTN</name>
<dbReference type="Pfam" id="PF13589">
    <property type="entry name" value="HATPase_c_3"/>
    <property type="match status" value="1"/>
</dbReference>
<protein>
    <recommendedName>
        <fullName evidence="3">ATP-binding protein</fullName>
    </recommendedName>
</protein>
<dbReference type="Gene3D" id="3.30.565.10">
    <property type="entry name" value="Histidine kinase-like ATPase, C-terminal domain"/>
    <property type="match status" value="1"/>
</dbReference>
<dbReference type="Proteomes" id="UP001500221">
    <property type="component" value="Unassembled WGS sequence"/>
</dbReference>
<reference evidence="2" key="1">
    <citation type="journal article" date="2019" name="Int. J. Syst. Evol. Microbiol.">
        <title>The Global Catalogue of Microorganisms (GCM) 10K type strain sequencing project: providing services to taxonomists for standard genome sequencing and annotation.</title>
        <authorList>
            <consortium name="The Broad Institute Genomics Platform"/>
            <consortium name="The Broad Institute Genome Sequencing Center for Infectious Disease"/>
            <person name="Wu L."/>
            <person name="Ma J."/>
        </authorList>
    </citation>
    <scope>NUCLEOTIDE SEQUENCE [LARGE SCALE GENOMIC DNA]</scope>
    <source>
        <strain evidence="2">JCM 18459</strain>
    </source>
</reference>
<comment type="caution">
    <text evidence="1">The sequence shown here is derived from an EMBL/GenBank/DDBJ whole genome shotgun (WGS) entry which is preliminary data.</text>
</comment>
<proteinExistence type="predicted"/>
<evidence type="ECO:0000313" key="1">
    <source>
        <dbReference type="EMBL" id="GAA5153066.1"/>
    </source>
</evidence>